<dbReference type="GO" id="GO:0005737">
    <property type="term" value="C:cytoplasm"/>
    <property type="evidence" value="ECO:0007669"/>
    <property type="project" value="TreeGrafter"/>
</dbReference>
<dbReference type="Gene3D" id="1.10.540.10">
    <property type="entry name" value="Acyl-CoA dehydrogenase/oxidase, N-terminal domain"/>
    <property type="match status" value="1"/>
</dbReference>
<dbReference type="Pfam" id="PF00441">
    <property type="entry name" value="Acyl-CoA_dh_1"/>
    <property type="match status" value="1"/>
</dbReference>
<dbReference type="Pfam" id="PF02771">
    <property type="entry name" value="Acyl-CoA_dh_N"/>
    <property type="match status" value="1"/>
</dbReference>
<dbReference type="EMBL" id="BOOA01000134">
    <property type="protein sequence ID" value="GIH29544.1"/>
    <property type="molecule type" value="Genomic_DNA"/>
</dbReference>
<comment type="caution">
    <text evidence="8">The sequence shown here is derived from an EMBL/GenBank/DDBJ whole genome shotgun (WGS) entry which is preliminary data.</text>
</comment>
<comment type="similarity">
    <text evidence="2">Belongs to the acyl-CoA dehydrogenase family.</text>
</comment>
<evidence type="ECO:0000313" key="9">
    <source>
        <dbReference type="Proteomes" id="UP000640052"/>
    </source>
</evidence>
<dbReference type="InterPro" id="IPR036250">
    <property type="entry name" value="AcylCo_DH-like_C"/>
</dbReference>
<evidence type="ECO:0000259" key="6">
    <source>
        <dbReference type="Pfam" id="PF00441"/>
    </source>
</evidence>
<feature type="domain" description="Acyl-CoA dehydrogenase/oxidase N-terminal" evidence="7">
    <location>
        <begin position="20"/>
        <end position="98"/>
    </location>
</feature>
<organism evidence="8 9">
    <name type="scientific">Acrocarpospora phusangensis</name>
    <dbReference type="NCBI Taxonomy" id="1070424"/>
    <lineage>
        <taxon>Bacteria</taxon>
        <taxon>Bacillati</taxon>
        <taxon>Actinomycetota</taxon>
        <taxon>Actinomycetes</taxon>
        <taxon>Streptosporangiales</taxon>
        <taxon>Streptosporangiaceae</taxon>
        <taxon>Acrocarpospora</taxon>
    </lineage>
</organism>
<evidence type="ECO:0000259" key="7">
    <source>
        <dbReference type="Pfam" id="PF02771"/>
    </source>
</evidence>
<gene>
    <name evidence="8" type="ORF">Aph01nite_78540</name>
</gene>
<comment type="cofactor">
    <cofactor evidence="1">
        <name>FAD</name>
        <dbReference type="ChEBI" id="CHEBI:57692"/>
    </cofactor>
</comment>
<dbReference type="InterPro" id="IPR013786">
    <property type="entry name" value="AcylCoA_DH/ox_N"/>
</dbReference>
<dbReference type="GO" id="GO:0003995">
    <property type="term" value="F:acyl-CoA dehydrogenase activity"/>
    <property type="evidence" value="ECO:0007669"/>
    <property type="project" value="TreeGrafter"/>
</dbReference>
<keyword evidence="5" id="KW-0560">Oxidoreductase</keyword>
<feature type="domain" description="Acyl-CoA dehydrogenase/oxidase C-terminal" evidence="6">
    <location>
        <begin position="200"/>
        <end position="331"/>
    </location>
</feature>
<evidence type="ECO:0000313" key="8">
    <source>
        <dbReference type="EMBL" id="GIH29544.1"/>
    </source>
</evidence>
<dbReference type="SUPFAM" id="SSF56645">
    <property type="entry name" value="Acyl-CoA dehydrogenase NM domain-like"/>
    <property type="match status" value="1"/>
</dbReference>
<dbReference type="PANTHER" id="PTHR48083">
    <property type="entry name" value="MEDIUM-CHAIN SPECIFIC ACYL-COA DEHYDROGENASE, MITOCHONDRIAL-RELATED"/>
    <property type="match status" value="1"/>
</dbReference>
<evidence type="ECO:0000256" key="3">
    <source>
        <dbReference type="ARBA" id="ARBA00022630"/>
    </source>
</evidence>
<evidence type="ECO:0000256" key="2">
    <source>
        <dbReference type="ARBA" id="ARBA00009347"/>
    </source>
</evidence>
<dbReference type="InterPro" id="IPR009075">
    <property type="entry name" value="AcylCo_DH/oxidase_C"/>
</dbReference>
<dbReference type="PANTHER" id="PTHR48083:SF2">
    <property type="entry name" value="MEDIUM-CHAIN SPECIFIC ACYL-COA DEHYDROGENASE, MITOCHONDRIAL"/>
    <property type="match status" value="1"/>
</dbReference>
<name>A0A919QK03_9ACTN</name>
<reference evidence="8" key="1">
    <citation type="submission" date="2021-01" db="EMBL/GenBank/DDBJ databases">
        <title>Whole genome shotgun sequence of Acrocarpospora phusangensis NBRC 108782.</title>
        <authorList>
            <person name="Komaki H."/>
            <person name="Tamura T."/>
        </authorList>
    </citation>
    <scope>NUCLEOTIDE SEQUENCE</scope>
    <source>
        <strain evidence="8">NBRC 108782</strain>
    </source>
</reference>
<protein>
    <submittedName>
        <fullName evidence="8">Acyl-CoA dehydrogenase</fullName>
    </submittedName>
</protein>
<sequence>MVFIRRAPYISNVRLHFALTDDQLVLGSTVRRVLAEHCPARAVREAGRAGERLPGWAQLAEIGLFGMLVARGGDGLGLADAILAFEEAGRAALPGPVVETAVIAPGLLPDDLLDRLAGGSLRVSVRLGHQVYAPDADLADLLIVEQDGVVRVLASDEVRLTPQPGVDPVRRLFSVAAAPVRGGGVLSRARTVPVLRAATVAVAAQLIGLARRLLEESVARAKAHDQVFPVLKHRLADVAIAIDFAAPHVYAAAVAVDDQPRLGETELLRAVSAAKASAGEAASLAARAALQVHAPPGYDDDLDLRLWLARVWSLASAYGDTGVHRARLRSAVLGTSELHRL</sequence>
<dbReference type="InterPro" id="IPR037069">
    <property type="entry name" value="AcylCoA_DH/ox_N_sf"/>
</dbReference>
<evidence type="ECO:0000256" key="4">
    <source>
        <dbReference type="ARBA" id="ARBA00022827"/>
    </source>
</evidence>
<accession>A0A919QK03</accession>
<dbReference type="AlphaFoldDB" id="A0A919QK03"/>
<evidence type="ECO:0000256" key="5">
    <source>
        <dbReference type="ARBA" id="ARBA00023002"/>
    </source>
</evidence>
<keyword evidence="4" id="KW-0274">FAD</keyword>
<dbReference type="GO" id="GO:0050660">
    <property type="term" value="F:flavin adenine dinucleotide binding"/>
    <property type="evidence" value="ECO:0007669"/>
    <property type="project" value="InterPro"/>
</dbReference>
<dbReference type="InterPro" id="IPR050741">
    <property type="entry name" value="Acyl-CoA_dehydrogenase"/>
</dbReference>
<dbReference type="Gene3D" id="1.20.140.10">
    <property type="entry name" value="Butyryl-CoA Dehydrogenase, subunit A, domain 3"/>
    <property type="match status" value="1"/>
</dbReference>
<proteinExistence type="inferred from homology"/>
<dbReference type="GO" id="GO:0033539">
    <property type="term" value="P:fatty acid beta-oxidation using acyl-CoA dehydrogenase"/>
    <property type="evidence" value="ECO:0007669"/>
    <property type="project" value="TreeGrafter"/>
</dbReference>
<keyword evidence="9" id="KW-1185">Reference proteome</keyword>
<dbReference type="Proteomes" id="UP000640052">
    <property type="component" value="Unassembled WGS sequence"/>
</dbReference>
<dbReference type="InterPro" id="IPR009100">
    <property type="entry name" value="AcylCoA_DH/oxidase_NM_dom_sf"/>
</dbReference>
<dbReference type="SUPFAM" id="SSF47203">
    <property type="entry name" value="Acyl-CoA dehydrogenase C-terminal domain-like"/>
    <property type="match status" value="1"/>
</dbReference>
<keyword evidence="3" id="KW-0285">Flavoprotein</keyword>
<evidence type="ECO:0000256" key="1">
    <source>
        <dbReference type="ARBA" id="ARBA00001974"/>
    </source>
</evidence>